<dbReference type="PROSITE" id="PS50928">
    <property type="entry name" value="ABC_TM1"/>
    <property type="match status" value="1"/>
</dbReference>
<dbReference type="FunFam" id="1.10.3720.10:FF:000006">
    <property type="entry name" value="Glutamate/aspartate ABC transporter, permease protein GltK"/>
    <property type="match status" value="1"/>
</dbReference>
<name>A0A009ILM7_ACIB9</name>
<dbReference type="GO" id="GO:0043190">
    <property type="term" value="C:ATP-binding cassette (ABC) transporter complex"/>
    <property type="evidence" value="ECO:0007669"/>
    <property type="project" value="InterPro"/>
</dbReference>
<feature type="domain" description="ABC transmembrane type-1" evidence="13">
    <location>
        <begin position="19"/>
        <end position="214"/>
    </location>
</feature>
<evidence type="ECO:0000256" key="3">
    <source>
        <dbReference type="ARBA" id="ARBA00022448"/>
    </source>
</evidence>
<evidence type="ECO:0000256" key="6">
    <source>
        <dbReference type="ARBA" id="ARBA00022970"/>
    </source>
</evidence>
<organism evidence="14 15">
    <name type="scientific">Acinetobacter baumannii (strain 1295743)</name>
    <dbReference type="NCBI Taxonomy" id="1310613"/>
    <lineage>
        <taxon>Bacteria</taxon>
        <taxon>Pseudomonadati</taxon>
        <taxon>Pseudomonadota</taxon>
        <taxon>Gammaproteobacteria</taxon>
        <taxon>Moraxellales</taxon>
        <taxon>Moraxellaceae</taxon>
        <taxon>Acinetobacter</taxon>
        <taxon>Acinetobacter calcoaceticus/baumannii complex</taxon>
    </lineage>
</organism>
<dbReference type="InterPro" id="IPR043429">
    <property type="entry name" value="ArtM/GltK/GlnP/TcyL/YhdX-like"/>
</dbReference>
<keyword evidence="8 12" id="KW-0472">Membrane</keyword>
<evidence type="ECO:0000256" key="2">
    <source>
        <dbReference type="ARBA" id="ARBA00010072"/>
    </source>
</evidence>
<gene>
    <name evidence="14" type="ORF">J512_2138</name>
</gene>
<keyword evidence="7 12" id="KW-1133">Transmembrane helix</keyword>
<dbReference type="EMBL" id="JEWH01000024">
    <property type="protein sequence ID" value="EXB05589.1"/>
    <property type="molecule type" value="Genomic_DNA"/>
</dbReference>
<evidence type="ECO:0000256" key="12">
    <source>
        <dbReference type="RuleBase" id="RU363032"/>
    </source>
</evidence>
<dbReference type="InterPro" id="IPR035906">
    <property type="entry name" value="MetI-like_sf"/>
</dbReference>
<keyword evidence="3 12" id="KW-0813">Transport</keyword>
<protein>
    <recommendedName>
        <fullName evidence="11">Glutamate/aspartate import permease protein GltK</fullName>
    </recommendedName>
</protein>
<dbReference type="InterPro" id="IPR010065">
    <property type="entry name" value="AA_ABC_transptr_permease_3TM"/>
</dbReference>
<feature type="transmembrane region" description="Helical" evidence="12">
    <location>
        <begin position="153"/>
        <end position="173"/>
    </location>
</feature>
<keyword evidence="5 12" id="KW-0812">Transmembrane</keyword>
<dbReference type="Proteomes" id="UP000020595">
    <property type="component" value="Unassembled WGS sequence"/>
</dbReference>
<evidence type="ECO:0000256" key="11">
    <source>
        <dbReference type="ARBA" id="ARBA00073645"/>
    </source>
</evidence>
<evidence type="ECO:0000256" key="1">
    <source>
        <dbReference type="ARBA" id="ARBA00004429"/>
    </source>
</evidence>
<dbReference type="PANTHER" id="PTHR30614">
    <property type="entry name" value="MEMBRANE COMPONENT OF AMINO ACID ABC TRANSPORTER"/>
    <property type="match status" value="1"/>
</dbReference>
<evidence type="ECO:0000256" key="10">
    <source>
        <dbReference type="ARBA" id="ARBA00062718"/>
    </source>
</evidence>
<comment type="similarity">
    <text evidence="2">Belongs to the binding-protein-dependent transport system permease family. HisMQ subfamily.</text>
</comment>
<reference evidence="14 15" key="1">
    <citation type="submission" date="2014-02" db="EMBL/GenBank/DDBJ databases">
        <title>Comparative genomics and transcriptomics to identify genetic mechanisms underlying the emergence of carbapenem resistant Acinetobacter baumannii (CRAb).</title>
        <authorList>
            <person name="Harris A.D."/>
            <person name="Johnson K.J."/>
            <person name="George J."/>
            <person name="Shefchek K."/>
            <person name="Daugherty S.C."/>
            <person name="Parankush S."/>
            <person name="Sadzewicz L."/>
            <person name="Tallon L."/>
            <person name="Sengamalay N."/>
            <person name="Hazen T.H."/>
            <person name="Rasko D.A."/>
        </authorList>
    </citation>
    <scope>NUCLEOTIDE SEQUENCE [LARGE SCALE GENOMIC DNA]</scope>
    <source>
        <strain evidence="14 15">1295743</strain>
    </source>
</reference>
<sequence>MDFSLLHNPDVIAALKEGFIFTLTVTVLAMMGGILIGTPLAMMRLSNNALASNFAKFYVDLFRGIPLIQVIFIFYFLLPKIFEFQSDTYWGPLFSSVVTFAIFEAAFFSEIVRSGIQSISKGQVNAGYALGFTYGQSMRYVVLPQAFRNMLPVLLTQTIILFQDVSLVYVISAPDFLGRADTLANTYGPETKATFYLIVAVVYFCSSFVLSQLVKRLQKKIAIIR</sequence>
<comment type="subcellular location">
    <subcellularLocation>
        <location evidence="1">Cell inner membrane</location>
        <topology evidence="1">Multi-pass membrane protein</topology>
    </subcellularLocation>
    <subcellularLocation>
        <location evidence="12">Cell membrane</location>
        <topology evidence="12">Multi-pass membrane protein</topology>
    </subcellularLocation>
</comment>
<keyword evidence="6" id="KW-0029">Amino-acid transport</keyword>
<dbReference type="CDD" id="cd06261">
    <property type="entry name" value="TM_PBP2"/>
    <property type="match status" value="1"/>
</dbReference>
<keyword evidence="4" id="KW-1003">Cell membrane</keyword>
<evidence type="ECO:0000259" key="13">
    <source>
        <dbReference type="PROSITE" id="PS50928"/>
    </source>
</evidence>
<accession>A0A009ILM7</accession>
<evidence type="ECO:0000256" key="7">
    <source>
        <dbReference type="ARBA" id="ARBA00022989"/>
    </source>
</evidence>
<evidence type="ECO:0000313" key="15">
    <source>
        <dbReference type="Proteomes" id="UP000020595"/>
    </source>
</evidence>
<evidence type="ECO:0000256" key="9">
    <source>
        <dbReference type="ARBA" id="ARBA00060298"/>
    </source>
</evidence>
<comment type="caution">
    <text evidence="14">The sequence shown here is derived from an EMBL/GenBank/DDBJ whole genome shotgun (WGS) entry which is preliminary data.</text>
</comment>
<evidence type="ECO:0000313" key="14">
    <source>
        <dbReference type="EMBL" id="EXB05589.1"/>
    </source>
</evidence>
<dbReference type="Pfam" id="PF00528">
    <property type="entry name" value="BPD_transp_1"/>
    <property type="match status" value="1"/>
</dbReference>
<dbReference type="InterPro" id="IPR000515">
    <property type="entry name" value="MetI-like"/>
</dbReference>
<dbReference type="GeneID" id="92893704"/>
<feature type="transmembrane region" description="Helical" evidence="12">
    <location>
        <begin position="57"/>
        <end position="77"/>
    </location>
</feature>
<comment type="subunit">
    <text evidence="10">The complex is composed of two ATP-binding proteins (GltL), two transmembrane proteins (GltJ and GltK) and a solute-binding protein (GltI).</text>
</comment>
<dbReference type="SUPFAM" id="SSF161098">
    <property type="entry name" value="MetI-like"/>
    <property type="match status" value="1"/>
</dbReference>
<dbReference type="PANTHER" id="PTHR30614:SF1">
    <property type="entry name" value="GLUTAMATE_ASPARTATE IMPORT PERMEASE PROTEIN GLTK"/>
    <property type="match status" value="1"/>
</dbReference>
<feature type="transmembrane region" description="Helical" evidence="12">
    <location>
        <begin position="20"/>
        <end position="45"/>
    </location>
</feature>
<evidence type="ECO:0000256" key="8">
    <source>
        <dbReference type="ARBA" id="ARBA00023136"/>
    </source>
</evidence>
<dbReference type="NCBIfam" id="TIGR01726">
    <property type="entry name" value="HEQRo_perm_3TM"/>
    <property type="match status" value="1"/>
</dbReference>
<feature type="transmembrane region" description="Helical" evidence="12">
    <location>
        <begin position="89"/>
        <end position="108"/>
    </location>
</feature>
<proteinExistence type="inferred from homology"/>
<dbReference type="PATRIC" id="fig|1310613.3.peg.2053"/>
<feature type="transmembrane region" description="Helical" evidence="12">
    <location>
        <begin position="193"/>
        <end position="214"/>
    </location>
</feature>
<dbReference type="AlphaFoldDB" id="A0A009ILM7"/>
<evidence type="ECO:0000256" key="5">
    <source>
        <dbReference type="ARBA" id="ARBA00022692"/>
    </source>
</evidence>
<comment type="function">
    <text evidence="9">Part of the ABC transporter complex GltIJKL involved in glutamate and aspartate uptake. Probably responsible for the translocation of the substrate across the membrane.</text>
</comment>
<dbReference type="GO" id="GO:0022857">
    <property type="term" value="F:transmembrane transporter activity"/>
    <property type="evidence" value="ECO:0007669"/>
    <property type="project" value="InterPro"/>
</dbReference>
<dbReference type="Gene3D" id="1.10.3720.10">
    <property type="entry name" value="MetI-like"/>
    <property type="match status" value="1"/>
</dbReference>
<evidence type="ECO:0000256" key="4">
    <source>
        <dbReference type="ARBA" id="ARBA00022475"/>
    </source>
</evidence>
<dbReference type="RefSeq" id="WP_000347804.1">
    <property type="nucleotide sequence ID" value="NZ_JEWH01000024.1"/>
</dbReference>
<dbReference type="GO" id="GO:0006865">
    <property type="term" value="P:amino acid transport"/>
    <property type="evidence" value="ECO:0007669"/>
    <property type="project" value="UniProtKB-KW"/>
</dbReference>